<evidence type="ECO:0000313" key="5">
    <source>
        <dbReference type="Proteomes" id="UP001200032"/>
    </source>
</evidence>
<dbReference type="RefSeq" id="WP_231795916.1">
    <property type="nucleotide sequence ID" value="NZ_JACIVH010000076.1"/>
</dbReference>
<evidence type="ECO:0000256" key="1">
    <source>
        <dbReference type="ARBA" id="ARBA00022737"/>
    </source>
</evidence>
<feature type="domain" description="MucBP" evidence="3">
    <location>
        <begin position="425"/>
        <end position="482"/>
    </location>
</feature>
<organism evidence="4 5">
    <name type="scientific">Limosilactobacillus balticus</name>
    <dbReference type="NCBI Taxonomy" id="2759747"/>
    <lineage>
        <taxon>Bacteria</taxon>
        <taxon>Bacillati</taxon>
        <taxon>Bacillota</taxon>
        <taxon>Bacilli</taxon>
        <taxon>Lactobacillales</taxon>
        <taxon>Lactobacillaceae</taxon>
        <taxon>Limosilactobacillus</taxon>
    </lineage>
</organism>
<feature type="domain" description="MucBP" evidence="3">
    <location>
        <begin position="302"/>
        <end position="356"/>
    </location>
</feature>
<keyword evidence="1" id="KW-0677">Repeat</keyword>
<dbReference type="Gene3D" id="3.10.20.320">
    <property type="entry name" value="Putative peptidoglycan bound protein (lpxtg motif)"/>
    <property type="match status" value="5"/>
</dbReference>
<dbReference type="InterPro" id="IPR009459">
    <property type="entry name" value="MucBP_dom"/>
</dbReference>
<keyword evidence="2" id="KW-0812">Transmembrane</keyword>
<reference evidence="4 5" key="1">
    <citation type="submission" date="2021-12" db="EMBL/GenBank/DDBJ databases">
        <title>A phylogenomic analysis of Limosilactobacillus reuteri reveals ancient and stable evolutionary relationships with rodents and birds and zoonotic transmission to humans.</title>
        <authorList>
            <person name="Li F."/>
            <person name="Li X."/>
            <person name="Cheng C."/>
            <person name="Tollenaar S."/>
            <person name="Zhang J.S."/>
            <person name="Simpson D."/>
            <person name="Tasseva G."/>
            <person name="Perez-Munoz M.E."/>
            <person name="Frese S."/>
            <person name="Gaenzle M.G."/>
            <person name="Walter J."/>
            <person name="Zheng J."/>
        </authorList>
    </citation>
    <scope>NUCLEOTIDE SEQUENCE [LARGE SCALE GENOMIC DNA]</scope>
    <source>
        <strain evidence="4 5">WF-AF5-A</strain>
    </source>
</reference>
<feature type="domain" description="MucBP" evidence="3">
    <location>
        <begin position="237"/>
        <end position="293"/>
    </location>
</feature>
<dbReference type="EMBL" id="JAJPDJ010000061">
    <property type="protein sequence ID" value="MCD7138871.1"/>
    <property type="molecule type" value="Genomic_DNA"/>
</dbReference>
<feature type="domain" description="MucBP" evidence="3">
    <location>
        <begin position="174"/>
        <end position="231"/>
    </location>
</feature>
<dbReference type="Proteomes" id="UP001200032">
    <property type="component" value="Unassembled WGS sequence"/>
</dbReference>
<feature type="transmembrane region" description="Helical" evidence="2">
    <location>
        <begin position="819"/>
        <end position="837"/>
    </location>
</feature>
<proteinExistence type="predicted"/>
<keyword evidence="2" id="KW-0472">Membrane</keyword>
<dbReference type="Pfam" id="PF06458">
    <property type="entry name" value="MucBP"/>
    <property type="match status" value="5"/>
</dbReference>
<evidence type="ECO:0000313" key="4">
    <source>
        <dbReference type="EMBL" id="MCD7138871.1"/>
    </source>
</evidence>
<evidence type="ECO:0000256" key="2">
    <source>
        <dbReference type="SAM" id="Phobius"/>
    </source>
</evidence>
<keyword evidence="2" id="KW-1133">Transmembrane helix</keyword>
<feature type="domain" description="MucBP" evidence="3">
    <location>
        <begin position="362"/>
        <end position="419"/>
    </location>
</feature>
<comment type="caution">
    <text evidence="4">The sequence shown here is derived from an EMBL/GenBank/DDBJ whole genome shotgun (WGS) entry which is preliminary data.</text>
</comment>
<sequence>MAYSGFGHDGRTKGLAFTGEQYIKGSSNNSIVALYNGANYIDIKYQIVRHDTFIEQPVLVSFITTDIDVGQGVATDLANLALIIPKETNLSIKDGVIYDGSHTGPYHYGADLNGANGLPYGGYLGVAYLSRFNYTFFAPAPANDDIYKFATGVRYDLFGSALQTKLVINRQTHLTVKYVDDEGKEIQPATRVTGTNDFPQVPGAPTIKDYQLTDTKTNIISPDEEEIIYQYLPEYHLTVEYLDEQGNSLSSHQELTAVKGALVQLEAVPVEGYQLPTMQSVIVSQNDTIKFIYSKQQLQTRVEYVDEQGNALSEPQEITSSYGSRITLQPVQITGFNTPEAKTVEVTANQTIRLVYVRKTFPITVQYVDEEGNLLDENKQLTALFDTEITLQPSEITGYLTPVLQTVRVTGATTIKFVYSRQELPIQIEFVDQDGRALQSPETITARYGEKLSLEPVVIDGYTAPGGQELTVEKADKVTFVYHRINRPANATFNPQPPSRRSPVPVRVVRQATTRRSAPVVMRSQPTIVRNVVRPQAITRPVYRSTVQVQGRPITARPVPKLPTVNTRIYNPTKRVNKQVQKKKQTDWFEKNTGMDKQDQKVFFDVLKAIDKDGKKRGLSQQQRNQEMAYYIAGVSYAGNDFAGLLQRSTSRISKYNYNNLKKIVGNSKASYFLNVVVKGRNQHKVDFPHLMVALAGAKEQHLIPKTIQTITTFPDQIRSLIYFALYRKNLTNTHGLPTNIEQWLFANGFYGDKIADHNISKEDLHADLDSYFLVNAKGSMVHALWQLYNSDPQALARKRQLQEKGMAERTQQTRTAKVGTIIVGALSLSTLGLGIVDYMKNRRKAKESAKKQVQNVVNGLKKDGKVIANDIKVVYQNQRRTINNTIRTLPQRMTQAARRQVQTVQRAATKAINNVKRVVRPIVKPVQRFVQRITRPVIQRVNRTVTTIRQMPQRITRSVRRVTRAVQRTYRKVTRSVSRTVKRTVSRVKRFFRRRR</sequence>
<evidence type="ECO:0000259" key="3">
    <source>
        <dbReference type="Pfam" id="PF06458"/>
    </source>
</evidence>
<keyword evidence="5" id="KW-1185">Reference proteome</keyword>
<gene>
    <name evidence="4" type="ORF">LTY59_06510</name>
</gene>
<protein>
    <submittedName>
        <fullName evidence="4">MucBP domain-containing protein</fullName>
    </submittedName>
</protein>
<accession>A0ABS8RFJ2</accession>
<name>A0ABS8RFJ2_9LACO</name>